<gene>
    <name evidence="2" type="ORF">KK062_00305</name>
</gene>
<sequence>MNQGLPEYEAISFQRIIRKGGHTEPWSVIVQTPQGPKQYIVKLYTTSQIESKNCVTAEVVGNVLAKEFDLHAPTAALIHFSNDFVMRLGREEQSVLDKRDERVKFGTELIEGHFRFESGLEETLLTKYLEVDTLYAFDSFIRNGDRGQRKPNLLLTALDKAWVIDHEMALDFSEETKDNLIKGIWEERFTRYHISYDYLINSQTKIEEDYFNAFEELTRTVNLNILIPYFNQLEAHFYDTNRVAVLSYLQFVKQNCATFVEILRKSLR</sequence>
<organism evidence="2 3">
    <name type="scientific">Dawidia cretensis</name>
    <dbReference type="NCBI Taxonomy" id="2782350"/>
    <lineage>
        <taxon>Bacteria</taxon>
        <taxon>Pseudomonadati</taxon>
        <taxon>Bacteroidota</taxon>
        <taxon>Cytophagia</taxon>
        <taxon>Cytophagales</taxon>
        <taxon>Chryseotaleaceae</taxon>
        <taxon>Dawidia</taxon>
    </lineage>
</organism>
<dbReference type="EMBL" id="JAHESE010000001">
    <property type="protein sequence ID" value="MBT1706638.1"/>
    <property type="molecule type" value="Genomic_DNA"/>
</dbReference>
<name>A0AAP2DUS0_9BACT</name>
<accession>A0AAP2DUS0</accession>
<reference evidence="2 3" key="1">
    <citation type="submission" date="2021-05" db="EMBL/GenBank/DDBJ databases">
        <title>A Polyphasic approach of four new species of the genus Ohtaekwangia: Ohtaekwangia histidinii sp. nov., Ohtaekwangia cretensis sp. nov., Ohtaekwangia indiensis sp. nov., Ohtaekwangia reichenbachii sp. nov. from diverse environment.</title>
        <authorList>
            <person name="Octaviana S."/>
        </authorList>
    </citation>
    <scope>NUCLEOTIDE SEQUENCE [LARGE SCALE GENOMIC DNA]</scope>
    <source>
        <strain evidence="2 3">PWU5</strain>
    </source>
</reference>
<dbReference type="Proteomes" id="UP001319080">
    <property type="component" value="Unassembled WGS sequence"/>
</dbReference>
<dbReference type="AlphaFoldDB" id="A0AAP2DUS0"/>
<evidence type="ECO:0000313" key="3">
    <source>
        <dbReference type="Proteomes" id="UP001319080"/>
    </source>
</evidence>
<evidence type="ECO:0000313" key="2">
    <source>
        <dbReference type="EMBL" id="MBT1706638.1"/>
    </source>
</evidence>
<feature type="domain" description="HipA-like kinase" evidence="1">
    <location>
        <begin position="36"/>
        <end position="199"/>
    </location>
</feature>
<keyword evidence="3" id="KW-1185">Reference proteome</keyword>
<dbReference type="InterPro" id="IPR046748">
    <property type="entry name" value="HipA_2"/>
</dbReference>
<comment type="caution">
    <text evidence="2">The sequence shown here is derived from an EMBL/GenBank/DDBJ whole genome shotgun (WGS) entry which is preliminary data.</text>
</comment>
<evidence type="ECO:0000259" key="1">
    <source>
        <dbReference type="Pfam" id="PF20613"/>
    </source>
</evidence>
<dbReference type="Pfam" id="PF20613">
    <property type="entry name" value="HipA_2"/>
    <property type="match status" value="1"/>
</dbReference>
<protein>
    <recommendedName>
        <fullName evidence="1">HipA-like kinase domain-containing protein</fullName>
    </recommendedName>
</protein>
<dbReference type="RefSeq" id="WP_254082231.1">
    <property type="nucleotide sequence ID" value="NZ_JAHESE010000001.1"/>
</dbReference>
<proteinExistence type="predicted"/>